<evidence type="ECO:0000256" key="8">
    <source>
        <dbReference type="SAM" id="Coils"/>
    </source>
</evidence>
<dbReference type="SMART" id="SM00129">
    <property type="entry name" value="KISc"/>
    <property type="match status" value="1"/>
</dbReference>
<protein>
    <submittedName>
        <fullName evidence="12">Reverse transcriptase domain</fullName>
    </submittedName>
</protein>
<feature type="region of interest" description="Disordered" evidence="9">
    <location>
        <begin position="1619"/>
        <end position="1695"/>
    </location>
</feature>
<dbReference type="PROSITE" id="PS50878">
    <property type="entry name" value="RT_POL"/>
    <property type="match status" value="1"/>
</dbReference>
<feature type="compositionally biased region" description="Polar residues" evidence="9">
    <location>
        <begin position="272"/>
        <end position="283"/>
    </location>
</feature>
<dbReference type="InterPro" id="IPR019821">
    <property type="entry name" value="Kinesin_motor_CS"/>
</dbReference>
<evidence type="ECO:0000256" key="6">
    <source>
        <dbReference type="ARBA" id="ARBA00034488"/>
    </source>
</evidence>
<dbReference type="EMBL" id="JAEFBK010000012">
    <property type="protein sequence ID" value="KAG7543015.1"/>
    <property type="molecule type" value="Genomic_DNA"/>
</dbReference>
<dbReference type="GO" id="GO:0008017">
    <property type="term" value="F:microtubule binding"/>
    <property type="evidence" value="ECO:0007669"/>
    <property type="project" value="InterPro"/>
</dbReference>
<dbReference type="GO" id="GO:0005874">
    <property type="term" value="C:microtubule"/>
    <property type="evidence" value="ECO:0007669"/>
    <property type="project" value="UniProtKB-KW"/>
</dbReference>
<dbReference type="GO" id="GO:0003964">
    <property type="term" value="F:RNA-directed DNA polymerase activity"/>
    <property type="evidence" value="ECO:0007669"/>
    <property type="project" value="UniProtKB-KW"/>
</dbReference>
<evidence type="ECO:0000256" key="5">
    <source>
        <dbReference type="ARBA" id="ARBA00023175"/>
    </source>
</evidence>
<evidence type="ECO:0000256" key="9">
    <source>
        <dbReference type="SAM" id="MobiDB-lite"/>
    </source>
</evidence>
<keyword evidence="4 8" id="KW-0175">Coiled coil</keyword>
<dbReference type="InterPro" id="IPR005135">
    <property type="entry name" value="Endo/exonuclease/phosphatase"/>
</dbReference>
<dbReference type="Pfam" id="PF14111">
    <property type="entry name" value="DUF4283"/>
    <property type="match status" value="1"/>
</dbReference>
<sequence length="2901" mass="329261">MPGPEKEAPPPPVQEQSDQSSSQAKTQSKSWIGVVENRFSDSSHTVQVEVVDGVSHVEIPDDLVQNSVPLWEDFLVGKFMDKAPHVGKIHIIVNKIWPLGNRSIRIDVFAVNETTVKFRIKDEQTRGRVLRRGMWNIADIPMMVSKWSPVKEVEEQEIKSIPLWVTMKKVPHKMYSREGLHFIASSVGKPIRLHPETELCSNFEEAKVFVAADMTKELPKIYHFKSRLGIDAEVEFIYPWLPARCSTCSKWGHQSAECQGKKNIERTEEQGKSATVEQGNSETGADIVLLHSPEKENHAHEAVKIAEDAEKNNEGGSWSVVSPAKAGRSGDKKETQPAAVVSPSRFAILNQESEEVEEEESQSIDQIEENVVTKESSINTEIEEGEIEQTSQVLGQGEKAVRTLPPRSSKGINKQSEPFAKTTKDQHLGWVEDEKFQFGCVLETRVKEGKAERVVNKIFKDWSILANYEYNRLGRIWVVWRQNVRLTPVFKSGQVITCSVKLEGEEKEFFCSFIYASNFTEERKELWNDLRNHYDSPIIRNNPWVLLGDFNVILDMEEHSNPDSQNLSQGIRDFQDLVNYCSLTDMSSHGPLYTWCNKRDTDLIMKKLDRVLINDQWEQSYPQSYNVFEAGGCSDHLRSRFKLRNSVGGEARRKPFKFVNAVIGLEEFKPAVEDFWKETEPIFMSTSSLFRFSKKLKALKPIIRNLARNRMGNLVKKTKEAYDELCTKQEANMTNPSQQLMEEEHAALQRWEQLSGLEEKFLKQKSKLHWLNIGDKNNKVFHRAVTTRQAVNTIHEIQCSDGRVVSQREEIKTEAERFFRTFLQHTPEDYEGISREELQTLLPFRCSNADSEMLTKLVSKEEIKSVLFAMPSDKSPGPDGYTSEFYKATWDIIGEEFTTSIQSFFATGFLPKGMNSTILALIPKKTEAHEMKDYRPISCCNVIYKVISKLIANRLKTVLPKFISGNQSAFVKDRLLIENLLLATELVKDYHKDTLSARCAIKIDISKAFDSVQWSFILNALSAMAFPPVFIKWISLCITTASFSVQVNGELAGYFQSERGLRQGCSLSPYLFVISMDILSKMLDKGASAQQFGYHPRCKNIGLTHLSFADDMMVLTDGKVRSIEGIVNIFDEFAKISGLKISMEKSSLYLAGITERVHQEITDQFPFEIGTLPVRYLGLPLVTKRLSKADYQPLLEKIKKRIGTWTSKSLSYAGRLNLISSVLWSTANFWLAAFRLPRECTRDIDKLCSAFLWSGPELNTNKAKVSWEDVCKPKQEGGLGLKSLKEANDVCCLKLIWRIISNGPSLWVKWVTTYLLRRESFWSIRETTSAGSWIWRKLLKYRAVAKIFCKCEVRNGSLISFWYDNWSNLGCLMDMTGLRGLIDMGIQRTATLAEAWRKRRRRRHRVENLNLIEQALESKWQGRDLSVDDIFLWKGKGDSYKASFSTKDTWNHTRTISNTVAWYKGVWFTHATPKYSFCTWLAMKNRLSTGDRVQTWSPGSMSTCVLCQNHLETRDHLFFTCSYSSEIWRMLMQPLLQRHFSTDWREIVTCISKPPLDKIHTFFVRYSFQIAIHSIWRERNGRRHGEHPTSATQLAIWIEKQIHFTAEMKKHFTLPRNVILRDGGEPHSSNPNTSKSKPPRKLRSAKENAPPTDQNLLTPDHRSMKLKSPLPPRPPRPPPSNPLKRKLSADAATESGFSDSGVKVIVRMKPLNKGEEGDMIVEKMSKDSLTIGGQTFTFDSIAYPESTQEQMFQVVGAPLVENCLSGFNSSVFAYGQTGSGKTYTMWGPAYGLLEEHLRGDQRGLTPRVFERLFARIKEEQVKHAERQLNYQCRCSLLEIYNEQITDLLDPSQKNLMIREDVKSGVYVENLTEEYVKNLTDVSQLLIKGLGNRRTGATSVNAESSRSHCVFTCVVESRCKNVADGLSSFKTSRINLVDLAGSERQKSTGAAGERLKEAGNINRSLSQLGNLINILAEISQTGKPRHIPYRDSRLTFLLQESLGGNAKLAMVCAISPSQSCRSETFSTLRFAQRAKAIQNKAVVNEVMQDDVNFLRGVICQLRDELQRMKDGGNNPTNPNVAYSTAWNARRSLNLLRSFGLGYPRSLPHEDNDGDIEMEIDEAAVERLCVQVGLQSSLASEGINHDMNRVKSIHLCDGQSIEKRLPEDSDVAMEDACCHSENHEPETVDNVRTETETGITENQIKTHSTLDHDSSFQPLSVKDALCSSLNKSEDVPSCPDIVPEDITSKNVLIADGLDDPEHLVNSASPNLCIDPVGVTPVLKSPTLSVSPTIRNSRKSLKTSEMSTASQKSTEGDNLVTEAAEPSLATSKKMNNCSSALSTQKSKVFPVRTERLASSLHKGIKLLESYCQSTAQRRSTYRFSFKAPDCKPSTSISKADAGVQTIPGADAISEENTKEFLCSKCKCREEFDAQQMGDMQNLQFVVPVDNSEVTEKAKSQVPKAVEKVLAGSIRREMALEEFCTKQASEITQLNRLVQQYKHERECNAIIGQTREDKIIRLESLMDGVLSKEDFLDEEFASLLHEHKLLKDMYQNHPEVLQTKIELERAQEEVENFKNFYGDMGEREVLLEEIQDLKMQLQCYIDPSLKSARKTCSLLNLSYQAPPVDAIPESQDKSLVKTLEQERLCWTEAETKWISLAEELRTELEASKVLLNKQKHELEIEKRCGEELKEAMQMAMEGHARMLEQYADLEEKHMQLLARHRRIQDGIDDVKKAAARAGVRGAESKFINALAAEISALKVEKEKERQCLRDENKSLQTQLRDTAEAIQAAGELLVRLKEAEEGLTAAQKRAMDAEYEAAEAYRQIDKLKRKHENEINTLNQLVPQSHIHNECSTKCDQAVEPSENASEQQWRDEFEPLYKKETEFSNLAEPSWFSGYDRCNI</sequence>
<accession>A0A8T1Y7A5</accession>
<dbReference type="InterPro" id="IPR026960">
    <property type="entry name" value="RVT-Znf"/>
</dbReference>
<name>A0A8T1Y7A5_9BRAS</name>
<keyword evidence="12" id="KW-0548">Nucleotidyltransferase</keyword>
<feature type="region of interest" description="Disordered" evidence="9">
    <location>
        <begin position="262"/>
        <end position="283"/>
    </location>
</feature>
<feature type="region of interest" description="Disordered" evidence="9">
    <location>
        <begin position="307"/>
        <end position="339"/>
    </location>
</feature>
<comment type="similarity">
    <text evidence="6">Belongs to the TRAFAC class myosin-kinesin ATPase superfamily. Kinesin family. KIN-12 subfamily.</text>
</comment>
<feature type="binding site" evidence="7">
    <location>
        <begin position="1775"/>
        <end position="1782"/>
    </location>
    <ligand>
        <name>ATP</name>
        <dbReference type="ChEBI" id="CHEBI:30616"/>
    </ligand>
</feature>
<evidence type="ECO:0000313" key="12">
    <source>
        <dbReference type="EMBL" id="KAG7543015.1"/>
    </source>
</evidence>
<organism evidence="12 13">
    <name type="scientific">Arabidopsis thaliana x Arabidopsis arenosa</name>
    <dbReference type="NCBI Taxonomy" id="1240361"/>
    <lineage>
        <taxon>Eukaryota</taxon>
        <taxon>Viridiplantae</taxon>
        <taxon>Streptophyta</taxon>
        <taxon>Embryophyta</taxon>
        <taxon>Tracheophyta</taxon>
        <taxon>Spermatophyta</taxon>
        <taxon>Magnoliopsida</taxon>
        <taxon>eudicotyledons</taxon>
        <taxon>Gunneridae</taxon>
        <taxon>Pentapetalae</taxon>
        <taxon>rosids</taxon>
        <taxon>malvids</taxon>
        <taxon>Brassicales</taxon>
        <taxon>Brassicaceae</taxon>
        <taxon>Camelineae</taxon>
        <taxon>Arabidopsis</taxon>
    </lineage>
</organism>
<keyword evidence="3 7" id="KW-0067">ATP-binding</keyword>
<dbReference type="PROSITE" id="PS00411">
    <property type="entry name" value="KINESIN_MOTOR_1"/>
    <property type="match status" value="1"/>
</dbReference>
<evidence type="ECO:0000259" key="10">
    <source>
        <dbReference type="PROSITE" id="PS50067"/>
    </source>
</evidence>
<dbReference type="Pfam" id="PF00225">
    <property type="entry name" value="Kinesin"/>
    <property type="match status" value="1"/>
</dbReference>
<dbReference type="GO" id="GO:0003777">
    <property type="term" value="F:microtubule motor activity"/>
    <property type="evidence" value="ECO:0007669"/>
    <property type="project" value="InterPro"/>
</dbReference>
<dbReference type="GO" id="GO:0009524">
    <property type="term" value="C:phragmoplast"/>
    <property type="evidence" value="ECO:0007669"/>
    <property type="project" value="UniProtKB-ARBA"/>
</dbReference>
<dbReference type="GO" id="GO:0005524">
    <property type="term" value="F:ATP binding"/>
    <property type="evidence" value="ECO:0007669"/>
    <property type="project" value="UniProtKB-UniRule"/>
</dbReference>
<dbReference type="PROSITE" id="PS50067">
    <property type="entry name" value="KINESIN_MOTOR_2"/>
    <property type="match status" value="1"/>
</dbReference>
<feature type="compositionally biased region" description="Low complexity" evidence="9">
    <location>
        <begin position="1626"/>
        <end position="1636"/>
    </location>
</feature>
<dbReference type="Pfam" id="PF03372">
    <property type="entry name" value="Exo_endo_phos"/>
    <property type="match status" value="1"/>
</dbReference>
<dbReference type="PANTHER" id="PTHR37739:SF16">
    <property type="entry name" value="KINESIN-LIKE PROTEIN"/>
    <property type="match status" value="1"/>
</dbReference>
<evidence type="ECO:0000256" key="2">
    <source>
        <dbReference type="ARBA" id="ARBA00022741"/>
    </source>
</evidence>
<feature type="domain" description="Reverse transcriptase" evidence="11">
    <location>
        <begin position="903"/>
        <end position="1181"/>
    </location>
</feature>
<evidence type="ECO:0000256" key="3">
    <source>
        <dbReference type="ARBA" id="ARBA00022840"/>
    </source>
</evidence>
<evidence type="ECO:0000313" key="13">
    <source>
        <dbReference type="Proteomes" id="UP000694240"/>
    </source>
</evidence>
<dbReference type="InterPro" id="IPR001752">
    <property type="entry name" value="Kinesin_motor_dom"/>
</dbReference>
<feature type="compositionally biased region" description="Pro residues" evidence="9">
    <location>
        <begin position="1669"/>
        <end position="1681"/>
    </location>
</feature>
<keyword evidence="1" id="KW-0493">Microtubule</keyword>
<reference evidence="12 13" key="1">
    <citation type="submission" date="2020-12" db="EMBL/GenBank/DDBJ databases">
        <title>Concerted genomic and epigenomic changes stabilize Arabidopsis allopolyploids.</title>
        <authorList>
            <person name="Chen Z."/>
        </authorList>
    </citation>
    <scope>NUCLEOTIDE SEQUENCE [LARGE SCALE GENOMIC DNA]</scope>
    <source>
        <strain evidence="12">Allo738</strain>
        <tissue evidence="12">Leaf</tissue>
    </source>
</reference>
<dbReference type="GO" id="GO:0080175">
    <property type="term" value="P:phragmoplast microtubule organization"/>
    <property type="evidence" value="ECO:0007669"/>
    <property type="project" value="UniProtKB-ARBA"/>
</dbReference>
<evidence type="ECO:0000256" key="4">
    <source>
        <dbReference type="ARBA" id="ARBA00023054"/>
    </source>
</evidence>
<gene>
    <name evidence="12" type="ORF">ISN45_Aa07g029490</name>
</gene>
<keyword evidence="12" id="KW-0695">RNA-directed DNA polymerase</keyword>
<feature type="compositionally biased region" description="Low complexity" evidence="9">
    <location>
        <begin position="14"/>
        <end position="29"/>
    </location>
</feature>
<feature type="compositionally biased region" description="Basic and acidic residues" evidence="9">
    <location>
        <begin position="262"/>
        <end position="271"/>
    </location>
</feature>
<dbReference type="CDD" id="cd01650">
    <property type="entry name" value="RT_nLTR_like"/>
    <property type="match status" value="1"/>
</dbReference>
<evidence type="ECO:0000256" key="1">
    <source>
        <dbReference type="ARBA" id="ARBA00022701"/>
    </source>
</evidence>
<keyword evidence="13" id="KW-1185">Reference proteome</keyword>
<proteinExistence type="inferred from homology"/>
<dbReference type="InterPro" id="IPR025558">
    <property type="entry name" value="DUF4283"/>
</dbReference>
<keyword evidence="12" id="KW-0808">Transferase</keyword>
<feature type="region of interest" description="Disordered" evidence="9">
    <location>
        <begin position="2286"/>
        <end position="2317"/>
    </location>
</feature>
<dbReference type="InterPro" id="IPR044986">
    <property type="entry name" value="KIF15/KIN-12"/>
</dbReference>
<dbReference type="FunFam" id="3.40.850.10:FF:000052">
    <property type="entry name" value="Kinesin-like protein KIN-12F"/>
    <property type="match status" value="1"/>
</dbReference>
<dbReference type="GO" id="GO:0007112">
    <property type="term" value="P:male meiosis cytokinesis"/>
    <property type="evidence" value="ECO:0007669"/>
    <property type="project" value="UniProtKB-ARBA"/>
</dbReference>
<feature type="compositionally biased region" description="Polar residues" evidence="9">
    <location>
        <begin position="2300"/>
        <end position="2310"/>
    </location>
</feature>
<feature type="coiled-coil region" evidence="8">
    <location>
        <begin position="2751"/>
        <end position="2841"/>
    </location>
</feature>
<keyword evidence="2 7" id="KW-0547">Nucleotide-binding</keyword>
<dbReference type="GO" id="GO:0007018">
    <property type="term" value="P:microtubule-based movement"/>
    <property type="evidence" value="ECO:0007669"/>
    <property type="project" value="InterPro"/>
</dbReference>
<dbReference type="PANTHER" id="PTHR37739">
    <property type="entry name" value="KINESIN-LIKE PROTEIN KIN-12D"/>
    <property type="match status" value="1"/>
</dbReference>
<comment type="caution">
    <text evidence="12">The sequence shown here is derived from an EMBL/GenBank/DDBJ whole genome shotgun (WGS) entry which is preliminary data.</text>
</comment>
<feature type="region of interest" description="Disordered" evidence="9">
    <location>
        <begin position="1"/>
        <end position="29"/>
    </location>
</feature>
<keyword evidence="5 7" id="KW-0505">Motor protein</keyword>
<feature type="coiled-coil region" evidence="8">
    <location>
        <begin position="2657"/>
        <end position="2719"/>
    </location>
</feature>
<dbReference type="InterPro" id="IPR000477">
    <property type="entry name" value="RT_dom"/>
</dbReference>
<dbReference type="GO" id="GO:0055046">
    <property type="term" value="P:microgametogenesis"/>
    <property type="evidence" value="ECO:0007669"/>
    <property type="project" value="UniProtKB-ARBA"/>
</dbReference>
<dbReference type="Pfam" id="PF13966">
    <property type="entry name" value="zf-RVT"/>
    <property type="match status" value="1"/>
</dbReference>
<evidence type="ECO:0000259" key="11">
    <source>
        <dbReference type="PROSITE" id="PS50878"/>
    </source>
</evidence>
<feature type="domain" description="Kinesin motor" evidence="10">
    <location>
        <begin position="1701"/>
        <end position="2036"/>
    </location>
</feature>
<dbReference type="Pfam" id="PF00078">
    <property type="entry name" value="RVT_1"/>
    <property type="match status" value="1"/>
</dbReference>
<dbReference type="Proteomes" id="UP000694240">
    <property type="component" value="Chromosome 12"/>
</dbReference>
<evidence type="ECO:0000256" key="7">
    <source>
        <dbReference type="PROSITE-ProRule" id="PRU00283"/>
    </source>
</evidence>